<evidence type="ECO:0000256" key="1">
    <source>
        <dbReference type="SAM" id="MobiDB-lite"/>
    </source>
</evidence>
<accession>A0A4R3NU34</accession>
<reference evidence="3 4" key="1">
    <citation type="submission" date="2019-03" db="EMBL/GenBank/DDBJ databases">
        <title>Genomic analyses of the natural microbiome of Caenorhabditis elegans.</title>
        <authorList>
            <person name="Samuel B."/>
        </authorList>
    </citation>
    <scope>NUCLEOTIDE SEQUENCE [LARGE SCALE GENOMIC DNA]</scope>
    <source>
        <strain evidence="3 4">JUb102</strain>
    </source>
</reference>
<evidence type="ECO:0000313" key="3">
    <source>
        <dbReference type="EMBL" id="TCT35879.1"/>
    </source>
</evidence>
<feature type="compositionally biased region" description="Basic and acidic residues" evidence="1">
    <location>
        <begin position="38"/>
        <end position="64"/>
    </location>
</feature>
<feature type="region of interest" description="Disordered" evidence="1">
    <location>
        <begin position="38"/>
        <end position="70"/>
    </location>
</feature>
<feature type="chain" id="PRO_5020457291" description="Acid-shock protein" evidence="2">
    <location>
        <begin position="22"/>
        <end position="70"/>
    </location>
</feature>
<sequence>MKKLLAIATVLSLAVSGAALANTTAKTEHVNHGVKTHEVAKAEHGKKEVKKSEVKQSGEVKAPEASKAGK</sequence>
<evidence type="ECO:0000256" key="2">
    <source>
        <dbReference type="SAM" id="SignalP"/>
    </source>
</evidence>
<dbReference type="AlphaFoldDB" id="A0A4R3NU34"/>
<dbReference type="Proteomes" id="UP000295055">
    <property type="component" value="Unassembled WGS sequence"/>
</dbReference>
<protein>
    <recommendedName>
        <fullName evidence="5">Acid-shock protein</fullName>
    </recommendedName>
</protein>
<evidence type="ECO:0000313" key="4">
    <source>
        <dbReference type="Proteomes" id="UP000295055"/>
    </source>
</evidence>
<keyword evidence="2" id="KW-0732">Signal</keyword>
<proteinExistence type="predicted"/>
<evidence type="ECO:0008006" key="5">
    <source>
        <dbReference type="Google" id="ProtNLM"/>
    </source>
</evidence>
<feature type="signal peptide" evidence="2">
    <location>
        <begin position="1"/>
        <end position="21"/>
    </location>
</feature>
<dbReference type="EMBL" id="SMAS01000003">
    <property type="protein sequence ID" value="TCT35879.1"/>
    <property type="molecule type" value="Genomic_DNA"/>
</dbReference>
<name>A0A4R3NU34_9GAMM</name>
<gene>
    <name evidence="3" type="ORF">EC835_103336</name>
</gene>
<dbReference type="RefSeq" id="WP_132496043.1">
    <property type="nucleotide sequence ID" value="NZ_SMAS01000003.1"/>
</dbReference>
<comment type="caution">
    <text evidence="3">The sequence shown here is derived from an EMBL/GenBank/DDBJ whole genome shotgun (WGS) entry which is preliminary data.</text>
</comment>
<organism evidence="3 4">
    <name type="scientific">Providencia alcalifaciens</name>
    <dbReference type="NCBI Taxonomy" id="126385"/>
    <lineage>
        <taxon>Bacteria</taxon>
        <taxon>Pseudomonadati</taxon>
        <taxon>Pseudomonadota</taxon>
        <taxon>Gammaproteobacteria</taxon>
        <taxon>Enterobacterales</taxon>
        <taxon>Morganellaceae</taxon>
        <taxon>Providencia</taxon>
    </lineage>
</organism>